<feature type="non-terminal residue" evidence="12">
    <location>
        <position position="1"/>
    </location>
</feature>
<evidence type="ECO:0000256" key="4">
    <source>
        <dbReference type="ARBA" id="ARBA00022692"/>
    </source>
</evidence>
<keyword evidence="4 7" id="KW-0812">Transmembrane</keyword>
<sequence>GASQAAPPAAAPAAPAAGAAPAAAPAEPPASDAIIAPNTIGAQVMLALSTRLSGLSDSLLPAVRTVADLPSLLAALGDMAQDPVTQRRLLDAAWKLVLLLGLGLVAEAVVKRAVARPRARLDALAPAIGARWRFLRRLPLLLGRLVLDLLPIAAFGLSVYGLFGLVNPLPTTQLVGLLLAHVYIVARGTFALASMLFSPASRHLRLIPCSDALAGAAVRWLRRLMLVGVGGYALAEAGLFFGLPWSAYDAIVNLTLLVISLMLVRLVLQQRQPISALLRADPLGPEEQPSGSRLALRALRNQLAEVWHVLVILWLAASWMVWALALENGFHRLLTGTLLTLLVIGLAKGLDEGSGRLLDRLLNPSSEMAKRWPGLPSRASTYVPPLRVVVSLLLSAIALVLVLEVWGLGSLAWFKTGTLGQRLLGTLLNIGGTMALALVVWELANGAIQRRLVRARDVGAARSARVRTLLPMLRTVIGVVILIFVVLNALSQVGVNVAPLLAGAGVVGLAIGFGSQTLVRDVITGIFLLLEDAVAVGDVVNVGGKGGVVEHLSIRSIKLRDGDGSVHIVPFSAVTTVTNSTRDFAFAMVDILVDYDTDTDAAGAAIKEIVTGMRGEARWQTAIRDDFDLWGVDTLGQLGVQIRGRVRTEPTQRWPVQRELMRRIKLRFAAMGIDLARQIAAPHLWRAEKAPAEAAKPAAE</sequence>
<feature type="domain" description="Mechanosensitive ion channel transmembrane helices 2/3" evidence="10">
    <location>
        <begin position="479"/>
        <end position="516"/>
    </location>
</feature>
<keyword evidence="3" id="KW-1003">Cell membrane</keyword>
<dbReference type="RefSeq" id="WP_252951835.1">
    <property type="nucleotide sequence ID" value="NZ_JAFIRR010000017.1"/>
</dbReference>
<feature type="domain" description="Moderate conductance mechanosensitive channel YbiO-like transmembrane helix 1" evidence="11">
    <location>
        <begin position="337"/>
        <end position="413"/>
    </location>
</feature>
<dbReference type="Pfam" id="PF21082">
    <property type="entry name" value="MS_channel_3rd"/>
    <property type="match status" value="1"/>
</dbReference>
<feature type="domain" description="Mechanosensitive ion channel MscS" evidence="8">
    <location>
        <begin position="517"/>
        <end position="582"/>
    </location>
</feature>
<gene>
    <name evidence="12" type="ORF">JYK14_03470</name>
</gene>
<dbReference type="InterPro" id="IPR057485">
    <property type="entry name" value="YbiO-like_TM1"/>
</dbReference>
<comment type="similarity">
    <text evidence="2">Belongs to the MscS (TC 1.A.23) family.</text>
</comment>
<evidence type="ECO:0000259" key="9">
    <source>
        <dbReference type="Pfam" id="PF21082"/>
    </source>
</evidence>
<dbReference type="SUPFAM" id="SSF82689">
    <property type="entry name" value="Mechanosensitive channel protein MscS (YggB), C-terminal domain"/>
    <property type="match status" value="1"/>
</dbReference>
<dbReference type="Proteomes" id="UP001523392">
    <property type="component" value="Unassembled WGS sequence"/>
</dbReference>
<feature type="transmembrane region" description="Helical" evidence="7">
    <location>
        <begin position="175"/>
        <end position="197"/>
    </location>
</feature>
<feature type="transmembrane region" description="Helical" evidence="7">
    <location>
        <begin position="388"/>
        <end position="414"/>
    </location>
</feature>
<evidence type="ECO:0000313" key="13">
    <source>
        <dbReference type="Proteomes" id="UP001523392"/>
    </source>
</evidence>
<organism evidence="12 13">
    <name type="scientific">Siccirubricoccus soli</name>
    <dbReference type="NCBI Taxonomy" id="2899147"/>
    <lineage>
        <taxon>Bacteria</taxon>
        <taxon>Pseudomonadati</taxon>
        <taxon>Pseudomonadota</taxon>
        <taxon>Alphaproteobacteria</taxon>
        <taxon>Acetobacterales</taxon>
        <taxon>Roseomonadaceae</taxon>
        <taxon>Siccirubricoccus</taxon>
    </lineage>
</organism>
<dbReference type="InterPro" id="IPR011066">
    <property type="entry name" value="MscS_channel_C_sf"/>
</dbReference>
<feature type="transmembrane region" description="Helical" evidence="7">
    <location>
        <begin position="250"/>
        <end position="268"/>
    </location>
</feature>
<dbReference type="InterPro" id="IPR011014">
    <property type="entry name" value="MscS_channel_TM-2"/>
</dbReference>
<comment type="caution">
    <text evidence="12">The sequence shown here is derived from an EMBL/GenBank/DDBJ whole genome shotgun (WGS) entry which is preliminary data.</text>
</comment>
<dbReference type="Pfam" id="PF00924">
    <property type="entry name" value="MS_channel_2nd"/>
    <property type="match status" value="1"/>
</dbReference>
<dbReference type="InterPro" id="IPR023408">
    <property type="entry name" value="MscS_beta-dom_sf"/>
</dbReference>
<evidence type="ECO:0000256" key="3">
    <source>
        <dbReference type="ARBA" id="ARBA00022475"/>
    </source>
</evidence>
<dbReference type="PANTHER" id="PTHR30460:SF0">
    <property type="entry name" value="MODERATE CONDUCTANCE MECHANOSENSITIVE CHANNEL YBIO"/>
    <property type="match status" value="1"/>
</dbReference>
<evidence type="ECO:0000259" key="8">
    <source>
        <dbReference type="Pfam" id="PF00924"/>
    </source>
</evidence>
<dbReference type="InterPro" id="IPR045276">
    <property type="entry name" value="YbiO_bact"/>
</dbReference>
<feature type="transmembrane region" description="Helical" evidence="7">
    <location>
        <begin position="469"/>
        <end position="491"/>
    </location>
</feature>
<evidence type="ECO:0000256" key="1">
    <source>
        <dbReference type="ARBA" id="ARBA00004651"/>
    </source>
</evidence>
<dbReference type="SUPFAM" id="SSF82861">
    <property type="entry name" value="Mechanosensitive channel protein MscS (YggB), transmembrane region"/>
    <property type="match status" value="1"/>
</dbReference>
<evidence type="ECO:0000259" key="11">
    <source>
        <dbReference type="Pfam" id="PF25392"/>
    </source>
</evidence>
<protein>
    <submittedName>
        <fullName evidence="12">Mechanosensitive ion channel</fullName>
    </submittedName>
</protein>
<dbReference type="InterPro" id="IPR049142">
    <property type="entry name" value="MS_channel_1st"/>
</dbReference>
<dbReference type="PANTHER" id="PTHR30460">
    <property type="entry name" value="MODERATE CONDUCTANCE MECHANOSENSITIVE CHANNEL YBIO"/>
    <property type="match status" value="1"/>
</dbReference>
<feature type="transmembrane region" description="Helical" evidence="7">
    <location>
        <begin position="330"/>
        <end position="350"/>
    </location>
</feature>
<dbReference type="Pfam" id="PF21088">
    <property type="entry name" value="MS_channel_1st"/>
    <property type="match status" value="1"/>
</dbReference>
<evidence type="ECO:0000256" key="5">
    <source>
        <dbReference type="ARBA" id="ARBA00022989"/>
    </source>
</evidence>
<dbReference type="InterPro" id="IPR006685">
    <property type="entry name" value="MscS_channel_2nd"/>
</dbReference>
<evidence type="ECO:0000259" key="10">
    <source>
        <dbReference type="Pfam" id="PF21088"/>
    </source>
</evidence>
<feature type="transmembrane region" description="Helical" evidence="7">
    <location>
        <begin position="497"/>
        <end position="519"/>
    </location>
</feature>
<feature type="domain" description="Mechanosensitive ion channel MscS C-terminal" evidence="9">
    <location>
        <begin position="589"/>
        <end position="674"/>
    </location>
</feature>
<feature type="transmembrane region" description="Helical" evidence="7">
    <location>
        <begin position="426"/>
        <end position="448"/>
    </location>
</feature>
<dbReference type="InterPro" id="IPR049278">
    <property type="entry name" value="MS_channel_C"/>
</dbReference>
<evidence type="ECO:0000256" key="6">
    <source>
        <dbReference type="ARBA" id="ARBA00023136"/>
    </source>
</evidence>
<evidence type="ECO:0000256" key="2">
    <source>
        <dbReference type="ARBA" id="ARBA00008017"/>
    </source>
</evidence>
<feature type="transmembrane region" description="Helical" evidence="7">
    <location>
        <begin position="306"/>
        <end position="324"/>
    </location>
</feature>
<name>A0ABT1CZZ0_9PROT</name>
<proteinExistence type="inferred from homology"/>
<dbReference type="SUPFAM" id="SSF50182">
    <property type="entry name" value="Sm-like ribonucleoproteins"/>
    <property type="match status" value="1"/>
</dbReference>
<evidence type="ECO:0000256" key="7">
    <source>
        <dbReference type="SAM" id="Phobius"/>
    </source>
</evidence>
<dbReference type="Gene3D" id="2.30.30.60">
    <property type="match status" value="1"/>
</dbReference>
<comment type="subcellular location">
    <subcellularLocation>
        <location evidence="1">Cell membrane</location>
        <topology evidence="1">Multi-pass membrane protein</topology>
    </subcellularLocation>
</comment>
<accession>A0ABT1CZZ0</accession>
<keyword evidence="13" id="KW-1185">Reference proteome</keyword>
<reference evidence="12 13" key="1">
    <citation type="submission" date="2021-12" db="EMBL/GenBank/DDBJ databases">
        <title>Siccirubricoccus leaddurans sp. nov., a high concentration Zn2+ tolerance bacterium.</title>
        <authorList>
            <person name="Cao Y."/>
        </authorList>
    </citation>
    <scope>NUCLEOTIDE SEQUENCE [LARGE SCALE GENOMIC DNA]</scope>
    <source>
        <strain evidence="12 13">KC 17139</strain>
    </source>
</reference>
<evidence type="ECO:0000313" key="12">
    <source>
        <dbReference type="EMBL" id="MCO6415235.1"/>
    </source>
</evidence>
<dbReference type="Gene3D" id="1.10.287.1260">
    <property type="match status" value="1"/>
</dbReference>
<dbReference type="InterPro" id="IPR010920">
    <property type="entry name" value="LSM_dom_sf"/>
</dbReference>
<dbReference type="EMBL" id="JAFIRR010000017">
    <property type="protein sequence ID" value="MCO6415235.1"/>
    <property type="molecule type" value="Genomic_DNA"/>
</dbReference>
<feature type="transmembrane region" description="Helical" evidence="7">
    <location>
        <begin position="224"/>
        <end position="244"/>
    </location>
</feature>
<dbReference type="Pfam" id="PF25392">
    <property type="entry name" value="MS_channel_TM1"/>
    <property type="match status" value="1"/>
</dbReference>
<feature type="transmembrane region" description="Helical" evidence="7">
    <location>
        <begin position="141"/>
        <end position="163"/>
    </location>
</feature>
<keyword evidence="5 7" id="KW-1133">Transmembrane helix</keyword>
<keyword evidence="6 7" id="KW-0472">Membrane</keyword>
<dbReference type="Gene3D" id="3.30.70.100">
    <property type="match status" value="1"/>
</dbReference>